<proteinExistence type="predicted"/>
<keyword evidence="3" id="KW-1185">Reference proteome</keyword>
<gene>
    <name evidence="2" type="ORF">EDD61_1368</name>
</gene>
<dbReference type="GO" id="GO:0003700">
    <property type="term" value="F:DNA-binding transcription factor activity"/>
    <property type="evidence" value="ECO:0007669"/>
    <property type="project" value="InterPro"/>
</dbReference>
<dbReference type="InterPro" id="IPR036388">
    <property type="entry name" value="WH-like_DNA-bd_sf"/>
</dbReference>
<protein>
    <submittedName>
        <fullName evidence="2">Sporulation initiation factor Spo0A-like protein</fullName>
    </submittedName>
</protein>
<dbReference type="GO" id="GO:0042173">
    <property type="term" value="P:regulation of sporulation resulting in formation of a cellular spore"/>
    <property type="evidence" value="ECO:0007669"/>
    <property type="project" value="InterPro"/>
</dbReference>
<accession>A0A4R3SUT3</accession>
<dbReference type="GO" id="GO:0003677">
    <property type="term" value="F:DNA binding"/>
    <property type="evidence" value="ECO:0007669"/>
    <property type="project" value="InterPro"/>
</dbReference>
<organism evidence="2 3">
    <name type="scientific">Longicatena caecimuris</name>
    <dbReference type="NCBI Taxonomy" id="1796635"/>
    <lineage>
        <taxon>Bacteria</taxon>
        <taxon>Bacillati</taxon>
        <taxon>Bacillota</taxon>
        <taxon>Erysipelotrichia</taxon>
        <taxon>Erysipelotrichales</taxon>
        <taxon>Erysipelotrichaceae</taxon>
        <taxon>Longicatena</taxon>
    </lineage>
</organism>
<evidence type="ECO:0000313" key="2">
    <source>
        <dbReference type="EMBL" id="TCU52264.1"/>
    </source>
</evidence>
<keyword evidence="2" id="KW-0396">Initiation factor</keyword>
<dbReference type="InterPro" id="IPR016032">
    <property type="entry name" value="Sig_transdc_resp-reg_C-effctor"/>
</dbReference>
<dbReference type="InterPro" id="IPR014879">
    <property type="entry name" value="Spo0A_C"/>
</dbReference>
<dbReference type="Proteomes" id="UP000295773">
    <property type="component" value="Unassembled WGS sequence"/>
</dbReference>
<name>A0A4R3SUT3_9FIRM</name>
<reference evidence="2 3" key="1">
    <citation type="submission" date="2019-03" db="EMBL/GenBank/DDBJ databases">
        <title>Genomic Encyclopedia of Type Strains, Phase IV (KMG-IV): sequencing the most valuable type-strain genomes for metagenomic binning, comparative biology and taxonomic classification.</title>
        <authorList>
            <person name="Goeker M."/>
        </authorList>
    </citation>
    <scope>NUCLEOTIDE SEQUENCE [LARGE SCALE GENOMIC DNA]</scope>
    <source>
        <strain evidence="2 3">DSM 29481</strain>
    </source>
</reference>
<feature type="domain" description="Sporulation initiation factor Spo0A C-terminal" evidence="1">
    <location>
        <begin position="1"/>
        <end position="79"/>
    </location>
</feature>
<dbReference type="GO" id="GO:0003743">
    <property type="term" value="F:translation initiation factor activity"/>
    <property type="evidence" value="ECO:0007669"/>
    <property type="project" value="UniProtKB-KW"/>
</dbReference>
<evidence type="ECO:0000259" key="1">
    <source>
        <dbReference type="Pfam" id="PF08769"/>
    </source>
</evidence>
<dbReference type="Gene3D" id="1.10.10.10">
    <property type="entry name" value="Winged helix-like DNA-binding domain superfamily/Winged helix DNA-binding domain"/>
    <property type="match status" value="1"/>
</dbReference>
<evidence type="ECO:0000313" key="3">
    <source>
        <dbReference type="Proteomes" id="UP000295773"/>
    </source>
</evidence>
<dbReference type="GO" id="GO:0005737">
    <property type="term" value="C:cytoplasm"/>
    <property type="evidence" value="ECO:0007669"/>
    <property type="project" value="InterPro"/>
</dbReference>
<dbReference type="SUPFAM" id="SSF46894">
    <property type="entry name" value="C-terminal effector domain of the bipartite response regulators"/>
    <property type="match status" value="1"/>
</dbReference>
<dbReference type="GO" id="GO:0005509">
    <property type="term" value="F:calcium ion binding"/>
    <property type="evidence" value="ECO:0007669"/>
    <property type="project" value="InterPro"/>
</dbReference>
<keyword evidence="2" id="KW-0648">Protein biosynthesis</keyword>
<dbReference type="Pfam" id="PF08769">
    <property type="entry name" value="Spo0A_C"/>
    <property type="match status" value="1"/>
</dbReference>
<dbReference type="RefSeq" id="WP_243642732.1">
    <property type="nucleotide sequence ID" value="NZ_JANKBG010000037.1"/>
</dbReference>
<comment type="caution">
    <text evidence="2">The sequence shown here is derived from an EMBL/GenBank/DDBJ whole genome shotgun (WGS) entry which is preliminary data.</text>
</comment>
<dbReference type="EMBL" id="SMBP01000036">
    <property type="protein sequence ID" value="TCU52264.1"/>
    <property type="molecule type" value="Genomic_DNA"/>
</dbReference>
<sequence length="84" mass="9828">MVYHDASLLDHMMDGVYATIAERHQTSMQSVERVIRAAIEITWLRGNTEEIMRIFHNTIDGRKARPTNKEFIALLVDYLNIKHM</sequence>
<dbReference type="AlphaFoldDB" id="A0A4R3SUT3"/>